<gene>
    <name evidence="1" type="ORF">KC01_LOCUS37378</name>
</gene>
<evidence type="ECO:0000313" key="2">
    <source>
        <dbReference type="Proteomes" id="UP001497482"/>
    </source>
</evidence>
<proteinExistence type="predicted"/>
<keyword evidence="2" id="KW-1185">Reference proteome</keyword>
<accession>A0AAV2MBU1</accession>
<reference evidence="1 2" key="1">
    <citation type="submission" date="2024-04" db="EMBL/GenBank/DDBJ databases">
        <authorList>
            <person name="Waldvogel A.-M."/>
            <person name="Schoenle A."/>
        </authorList>
    </citation>
    <scope>NUCLEOTIDE SEQUENCE [LARGE SCALE GENOMIC DNA]</scope>
</reference>
<dbReference type="AlphaFoldDB" id="A0AAV2MBU1"/>
<dbReference type="EMBL" id="OZ035829">
    <property type="protein sequence ID" value="CAL1610841.1"/>
    <property type="molecule type" value="Genomic_DNA"/>
</dbReference>
<organism evidence="1 2">
    <name type="scientific">Knipowitschia caucasica</name>
    <name type="common">Caucasian dwarf goby</name>
    <name type="synonym">Pomatoschistus caucasicus</name>
    <dbReference type="NCBI Taxonomy" id="637954"/>
    <lineage>
        <taxon>Eukaryota</taxon>
        <taxon>Metazoa</taxon>
        <taxon>Chordata</taxon>
        <taxon>Craniata</taxon>
        <taxon>Vertebrata</taxon>
        <taxon>Euteleostomi</taxon>
        <taxon>Actinopterygii</taxon>
        <taxon>Neopterygii</taxon>
        <taxon>Teleostei</taxon>
        <taxon>Neoteleostei</taxon>
        <taxon>Acanthomorphata</taxon>
        <taxon>Gobiaria</taxon>
        <taxon>Gobiiformes</taxon>
        <taxon>Gobioidei</taxon>
        <taxon>Gobiidae</taxon>
        <taxon>Gobiinae</taxon>
        <taxon>Knipowitschia</taxon>
    </lineage>
</organism>
<evidence type="ECO:0000313" key="1">
    <source>
        <dbReference type="EMBL" id="CAL1610841.1"/>
    </source>
</evidence>
<dbReference type="Proteomes" id="UP001497482">
    <property type="component" value="Chromosome 7"/>
</dbReference>
<name>A0AAV2MBU1_KNICA</name>
<protein>
    <submittedName>
        <fullName evidence="1">Uncharacterized protein</fullName>
    </submittedName>
</protein>
<sequence length="86" mass="9251">MVFSLFQNSSIIVANDVEATSSEAVGGLQKLGELEPADEQRGIYPDVRPEKSLSASPSHAQILVGTLKMGCSGESWNTRADRGWKT</sequence>